<protein>
    <submittedName>
        <fullName evidence="2">Uncharacterized protein</fullName>
    </submittedName>
</protein>
<feature type="signal peptide" evidence="1">
    <location>
        <begin position="1"/>
        <end position="17"/>
    </location>
</feature>
<proteinExistence type="predicted"/>
<dbReference type="AlphaFoldDB" id="A0AAX3ABH4"/>
<feature type="chain" id="PRO_5043477897" evidence="1">
    <location>
        <begin position="18"/>
        <end position="90"/>
    </location>
</feature>
<accession>A0AAX3ABH4</accession>
<evidence type="ECO:0000313" key="3">
    <source>
        <dbReference type="Proteomes" id="UP000830781"/>
    </source>
</evidence>
<reference evidence="3" key="1">
    <citation type="journal article" date="2022" name="Microorganisms">
        <title>Beyond the ABCs#Discovery of Three New Plasmid Types in Rhodobacterales (RepQ, RepY, RepW).</title>
        <authorList>
            <person name="Freese H.M."/>
            <person name="Ringel V."/>
            <person name="Overmann J."/>
            <person name="Petersen J."/>
        </authorList>
    </citation>
    <scope>NUCLEOTIDE SEQUENCE [LARGE SCALE GENOMIC DNA]</scope>
    <source>
        <strain evidence="3">DSM 110277</strain>
    </source>
</reference>
<evidence type="ECO:0000313" key="2">
    <source>
        <dbReference type="EMBL" id="UOA23595.1"/>
    </source>
</evidence>
<name>A0AAX3ABH4_9RHOB</name>
<dbReference type="EMBL" id="CP084959">
    <property type="protein sequence ID" value="UOA23595.1"/>
    <property type="molecule type" value="Genomic_DNA"/>
</dbReference>
<keyword evidence="3" id="KW-1185">Reference proteome</keyword>
<dbReference type="RefSeq" id="WP_243250236.1">
    <property type="nucleotide sequence ID" value="NZ_CP084959.1"/>
</dbReference>
<dbReference type="Proteomes" id="UP000830781">
    <property type="component" value="Chromosome"/>
</dbReference>
<sequence>MKYPAILAILFSGPAWGAEVDEATSREIVQSGEVISSRPYVQPTLGFDLLIRHEGGLYVCQVNQETRFGYNAAPNVDFVAVKGCASQSAD</sequence>
<keyword evidence="1" id="KW-0732">Signal</keyword>
<organism evidence="2 3">
    <name type="scientific">Sulfitobacter pontiacus</name>
    <dbReference type="NCBI Taxonomy" id="60137"/>
    <lineage>
        <taxon>Bacteria</taxon>
        <taxon>Pseudomonadati</taxon>
        <taxon>Pseudomonadota</taxon>
        <taxon>Alphaproteobacteria</taxon>
        <taxon>Rhodobacterales</taxon>
        <taxon>Roseobacteraceae</taxon>
        <taxon>Sulfitobacter</taxon>
    </lineage>
</organism>
<gene>
    <name evidence="2" type="ORF">DSM110277_02024</name>
</gene>
<evidence type="ECO:0000256" key="1">
    <source>
        <dbReference type="SAM" id="SignalP"/>
    </source>
</evidence>